<dbReference type="Proteomes" id="UP001497482">
    <property type="component" value="Chromosome 23"/>
</dbReference>
<name>A0AAV2LHS6_KNICA</name>
<keyword evidence="2" id="KW-1185">Reference proteome</keyword>
<evidence type="ECO:0000313" key="1">
    <source>
        <dbReference type="EMBL" id="CAL1600146.1"/>
    </source>
</evidence>
<accession>A0AAV2LHS6</accession>
<dbReference type="EMBL" id="OZ035845">
    <property type="protein sequence ID" value="CAL1600146.1"/>
    <property type="molecule type" value="Genomic_DNA"/>
</dbReference>
<protein>
    <submittedName>
        <fullName evidence="1">Uncharacterized protein</fullName>
    </submittedName>
</protein>
<proteinExistence type="predicted"/>
<reference evidence="1 2" key="1">
    <citation type="submission" date="2024-04" db="EMBL/GenBank/DDBJ databases">
        <authorList>
            <person name="Waldvogel A.-M."/>
            <person name="Schoenle A."/>
        </authorList>
    </citation>
    <scope>NUCLEOTIDE SEQUENCE [LARGE SCALE GENOMIC DNA]</scope>
</reference>
<gene>
    <name evidence="1" type="ORF">KC01_LOCUS28275</name>
</gene>
<organism evidence="1 2">
    <name type="scientific">Knipowitschia caucasica</name>
    <name type="common">Caucasian dwarf goby</name>
    <name type="synonym">Pomatoschistus caucasicus</name>
    <dbReference type="NCBI Taxonomy" id="637954"/>
    <lineage>
        <taxon>Eukaryota</taxon>
        <taxon>Metazoa</taxon>
        <taxon>Chordata</taxon>
        <taxon>Craniata</taxon>
        <taxon>Vertebrata</taxon>
        <taxon>Euteleostomi</taxon>
        <taxon>Actinopterygii</taxon>
        <taxon>Neopterygii</taxon>
        <taxon>Teleostei</taxon>
        <taxon>Neoteleostei</taxon>
        <taxon>Acanthomorphata</taxon>
        <taxon>Gobiaria</taxon>
        <taxon>Gobiiformes</taxon>
        <taxon>Gobioidei</taxon>
        <taxon>Gobiidae</taxon>
        <taxon>Gobiinae</taxon>
        <taxon>Knipowitschia</taxon>
    </lineage>
</organism>
<dbReference type="AlphaFoldDB" id="A0AAV2LHS6"/>
<sequence length="130" mass="14169">MRGRNVSRPAPCHPQPLSHYARLSVRPLELRALGPLGDRVAGSVWFTAPDYLGLKRPTLMWPVPLSAVRLKTPKKVASAIARPPRIADKGRYSANRQLILLATIGSSVFPSAPPNALLTILTILHGHLKC</sequence>
<evidence type="ECO:0000313" key="2">
    <source>
        <dbReference type="Proteomes" id="UP001497482"/>
    </source>
</evidence>